<dbReference type="OrthoDB" id="9803238at2"/>
<keyword evidence="2" id="KW-0520">NAD</keyword>
<evidence type="ECO:0000256" key="3">
    <source>
        <dbReference type="PIRNR" id="PIRNR000124"/>
    </source>
</evidence>
<dbReference type="FunFam" id="3.40.50.720:FF:000139">
    <property type="entry name" value="UDP-N-acetyl-D-mannosamine dehydrogenase"/>
    <property type="match status" value="1"/>
</dbReference>
<dbReference type="SUPFAM" id="SSF48179">
    <property type="entry name" value="6-phosphogluconate dehydrogenase C-terminal domain-like"/>
    <property type="match status" value="1"/>
</dbReference>
<dbReference type="PANTHER" id="PTHR43491:SF1">
    <property type="entry name" value="UDP-N-ACETYL-D-MANNOSAMINE DEHYDROGENASE"/>
    <property type="match status" value="1"/>
</dbReference>
<dbReference type="SUPFAM" id="SSF52413">
    <property type="entry name" value="UDP-glucose/GDP-mannose dehydrogenase C-terminal domain"/>
    <property type="match status" value="1"/>
</dbReference>
<dbReference type="AlphaFoldDB" id="A1SS25"/>
<dbReference type="SUPFAM" id="SSF51735">
    <property type="entry name" value="NAD(P)-binding Rossmann-fold domains"/>
    <property type="match status" value="1"/>
</dbReference>
<sequence>MDFEKVSVIGLGYIGLPTAAIIASRGMTVIGVEVNQNAVDLINAGKIHIVEPDLDIVVRSVVSTGNLRAVTIAEPANVFMIAVPTPFIHRDDDSHQPDLSYIESAANTIAPVLEKGNLVILESTSPVGTTEKLATWLAKARPDLSFPQDKGNAADINIAHCPERVLPGYVLQELVSNDRVIGGMSKTCSEKAVALYRTFVRGECIITNARTAEMAKLTENSFRDVNIAFANELSIICDKLKINVWELIKLANRHPRVDILNPGPGVGGHCIAVDPWFIVDSCPEEANLIRQARLTNDHKPHYVIEQITHAADEFKRPVIACLGLAFKADIDDLRESPALQIVKQLADKKVGQIMAVEPNIKFLPEHLLKENIQLTSLEHALEVANIIVILVDHQEFKLTDKTLLATKVVIDTRGIL</sequence>
<dbReference type="Gene3D" id="1.20.5.100">
    <property type="entry name" value="Cytochrome c1, transmembrane anchor, C-terminal"/>
    <property type="match status" value="1"/>
</dbReference>
<dbReference type="GO" id="GO:0000271">
    <property type="term" value="P:polysaccharide biosynthetic process"/>
    <property type="evidence" value="ECO:0007669"/>
    <property type="project" value="InterPro"/>
</dbReference>
<gene>
    <name evidence="5" type="ordered locus">Ping_0430</name>
</gene>
<organism evidence="5 6">
    <name type="scientific">Psychromonas ingrahamii (strain DSM 17664 / CCUG 51855 / 37)</name>
    <dbReference type="NCBI Taxonomy" id="357804"/>
    <lineage>
        <taxon>Bacteria</taxon>
        <taxon>Pseudomonadati</taxon>
        <taxon>Pseudomonadota</taxon>
        <taxon>Gammaproteobacteria</taxon>
        <taxon>Alteromonadales</taxon>
        <taxon>Psychromonadaceae</taxon>
        <taxon>Psychromonas</taxon>
    </lineage>
</organism>
<dbReference type="InterPro" id="IPR014026">
    <property type="entry name" value="UDP-Glc/GDP-Man_DH_dimer"/>
</dbReference>
<dbReference type="Pfam" id="PF03720">
    <property type="entry name" value="UDPG_MGDP_dh_C"/>
    <property type="match status" value="1"/>
</dbReference>
<dbReference type="NCBIfam" id="TIGR03026">
    <property type="entry name" value="NDP-sugDHase"/>
    <property type="match status" value="1"/>
</dbReference>
<dbReference type="InterPro" id="IPR008927">
    <property type="entry name" value="6-PGluconate_DH-like_C_sf"/>
</dbReference>
<dbReference type="Proteomes" id="UP000000639">
    <property type="component" value="Chromosome"/>
</dbReference>
<dbReference type="eggNOG" id="COG0677">
    <property type="taxonomic scope" value="Bacteria"/>
</dbReference>
<comment type="similarity">
    <text evidence="3">Belongs to the UDP-glucose/GDP-mannose dehydrogenase family.</text>
</comment>
<dbReference type="HOGENOM" id="CLU_023810_3_2_6"/>
<dbReference type="Pfam" id="PF03721">
    <property type="entry name" value="UDPG_MGDP_dh_N"/>
    <property type="match status" value="1"/>
</dbReference>
<dbReference type="GO" id="GO:0051287">
    <property type="term" value="F:NAD binding"/>
    <property type="evidence" value="ECO:0007669"/>
    <property type="project" value="InterPro"/>
</dbReference>
<dbReference type="Pfam" id="PF00984">
    <property type="entry name" value="UDPG_MGDP_dh"/>
    <property type="match status" value="1"/>
</dbReference>
<keyword evidence="1" id="KW-0560">Oxidoreductase</keyword>
<dbReference type="STRING" id="357804.Ping_0430"/>
<evidence type="ECO:0000256" key="2">
    <source>
        <dbReference type="ARBA" id="ARBA00023027"/>
    </source>
</evidence>
<dbReference type="GO" id="GO:0016628">
    <property type="term" value="F:oxidoreductase activity, acting on the CH-CH group of donors, NAD or NADP as acceptor"/>
    <property type="evidence" value="ECO:0007669"/>
    <property type="project" value="InterPro"/>
</dbReference>
<proteinExistence type="inferred from homology"/>
<reference evidence="5 6" key="1">
    <citation type="submission" date="2007-01" db="EMBL/GenBank/DDBJ databases">
        <title>Complete sequence of Psychromonas ingrahamii 37.</title>
        <authorList>
            <consortium name="US DOE Joint Genome Institute"/>
            <person name="Copeland A."/>
            <person name="Lucas S."/>
            <person name="Lapidus A."/>
            <person name="Barry K."/>
            <person name="Detter J.C."/>
            <person name="Glavina del Rio T."/>
            <person name="Hammon N."/>
            <person name="Israni S."/>
            <person name="Dalin E."/>
            <person name="Tice H."/>
            <person name="Pitluck S."/>
            <person name="Thompson L.S."/>
            <person name="Brettin T."/>
            <person name="Bruce D."/>
            <person name="Han C."/>
            <person name="Tapia R."/>
            <person name="Schmutz J."/>
            <person name="Larimer F."/>
            <person name="Land M."/>
            <person name="Hauser L."/>
            <person name="Kyrpides N."/>
            <person name="Ivanova N."/>
            <person name="Staley J."/>
            <person name="Richardson P."/>
        </authorList>
    </citation>
    <scope>NUCLEOTIDE SEQUENCE [LARGE SCALE GENOMIC DNA]</scope>
    <source>
        <strain evidence="5 6">37</strain>
    </source>
</reference>
<dbReference type="InterPro" id="IPR014027">
    <property type="entry name" value="UDP-Glc/GDP-Man_DH_C"/>
</dbReference>
<dbReference type="GO" id="GO:0016616">
    <property type="term" value="F:oxidoreductase activity, acting on the CH-OH group of donors, NAD or NADP as acceptor"/>
    <property type="evidence" value="ECO:0007669"/>
    <property type="project" value="InterPro"/>
</dbReference>
<dbReference type="Gene3D" id="3.40.50.720">
    <property type="entry name" value="NAD(P)-binding Rossmann-like Domain"/>
    <property type="match status" value="2"/>
</dbReference>
<name>A1SS25_PSYIN</name>
<dbReference type="NCBIfam" id="NF008286">
    <property type="entry name" value="PRK11064.1"/>
    <property type="match status" value="1"/>
</dbReference>
<dbReference type="PIRSF" id="PIRSF000124">
    <property type="entry name" value="UDPglc_GDPman_dh"/>
    <property type="match status" value="1"/>
</dbReference>
<evidence type="ECO:0000259" key="4">
    <source>
        <dbReference type="SMART" id="SM00984"/>
    </source>
</evidence>
<dbReference type="PIRSF" id="PIRSF500136">
    <property type="entry name" value="UDP_ManNAc_DH"/>
    <property type="match status" value="1"/>
</dbReference>
<dbReference type="InterPro" id="IPR028359">
    <property type="entry name" value="UDP_ManNAc/GlcNAc_DH"/>
</dbReference>
<protein>
    <submittedName>
        <fullName evidence="5">UDP-N-acetyl-D-mannosaminuronic acid dehydrogenase</fullName>
    </submittedName>
</protein>
<evidence type="ECO:0000313" key="6">
    <source>
        <dbReference type="Proteomes" id="UP000000639"/>
    </source>
</evidence>
<dbReference type="RefSeq" id="WP_011768849.1">
    <property type="nucleotide sequence ID" value="NC_008709.1"/>
</dbReference>
<feature type="domain" description="UDP-glucose/GDP-mannose dehydrogenase C-terminal" evidence="4">
    <location>
        <begin position="320"/>
        <end position="415"/>
    </location>
</feature>
<dbReference type="PANTHER" id="PTHR43491">
    <property type="entry name" value="UDP-N-ACETYL-D-MANNOSAMINE DEHYDROGENASE"/>
    <property type="match status" value="1"/>
</dbReference>
<evidence type="ECO:0000256" key="1">
    <source>
        <dbReference type="ARBA" id="ARBA00023002"/>
    </source>
</evidence>
<dbReference type="InterPro" id="IPR036220">
    <property type="entry name" value="UDP-Glc/GDP-Man_DH_C_sf"/>
</dbReference>
<evidence type="ECO:0000313" key="5">
    <source>
        <dbReference type="EMBL" id="ABM02290.1"/>
    </source>
</evidence>
<dbReference type="KEGG" id="pin:Ping_0430"/>
<dbReference type="InterPro" id="IPR017476">
    <property type="entry name" value="UDP-Glc/GDP-Man"/>
</dbReference>
<dbReference type="SMART" id="SM00984">
    <property type="entry name" value="UDPG_MGDP_dh_C"/>
    <property type="match status" value="1"/>
</dbReference>
<accession>A1SS25</accession>
<dbReference type="InterPro" id="IPR036291">
    <property type="entry name" value="NAD(P)-bd_dom_sf"/>
</dbReference>
<dbReference type="InterPro" id="IPR001732">
    <property type="entry name" value="UDP-Glc/GDP-Man_DH_N"/>
</dbReference>
<keyword evidence="6" id="KW-1185">Reference proteome</keyword>
<dbReference type="EMBL" id="CP000510">
    <property type="protein sequence ID" value="ABM02290.1"/>
    <property type="molecule type" value="Genomic_DNA"/>
</dbReference>